<feature type="compositionally biased region" description="Basic and acidic residues" evidence="3">
    <location>
        <begin position="122"/>
        <end position="133"/>
    </location>
</feature>
<dbReference type="InterPro" id="IPR042777">
    <property type="entry name" value="Sen15_fungi"/>
</dbReference>
<protein>
    <recommendedName>
        <fullName evidence="4">tRNA-splicing endonuclease subunit Sen15 domain-containing protein</fullName>
    </recommendedName>
</protein>
<keyword evidence="6" id="KW-1185">Reference proteome</keyword>
<reference evidence="5 6" key="1">
    <citation type="submission" date="2018-11" db="EMBL/GenBank/DDBJ databases">
        <title>Genome sequence of Apiotrichum porosum DSM 27194.</title>
        <authorList>
            <person name="Aliyu H."/>
            <person name="Gorte O."/>
            <person name="Ochsenreither K."/>
        </authorList>
    </citation>
    <scope>NUCLEOTIDE SEQUENCE [LARGE SCALE GENOMIC DNA]</scope>
    <source>
        <strain evidence="5 6">DSM 27194</strain>
    </source>
</reference>
<evidence type="ECO:0000256" key="3">
    <source>
        <dbReference type="SAM" id="MobiDB-lite"/>
    </source>
</evidence>
<organism evidence="5 6">
    <name type="scientific">Apiotrichum porosum</name>
    <dbReference type="NCBI Taxonomy" id="105984"/>
    <lineage>
        <taxon>Eukaryota</taxon>
        <taxon>Fungi</taxon>
        <taxon>Dikarya</taxon>
        <taxon>Basidiomycota</taxon>
        <taxon>Agaricomycotina</taxon>
        <taxon>Tremellomycetes</taxon>
        <taxon>Trichosporonales</taxon>
        <taxon>Trichosporonaceae</taxon>
        <taxon>Apiotrichum</taxon>
    </lineage>
</organism>
<proteinExistence type="inferred from homology"/>
<dbReference type="GO" id="GO:0003676">
    <property type="term" value="F:nucleic acid binding"/>
    <property type="evidence" value="ECO:0007669"/>
    <property type="project" value="InterPro"/>
</dbReference>
<keyword evidence="2" id="KW-0819">tRNA processing</keyword>
<gene>
    <name evidence="5" type="ORF">EHS24_009688</name>
</gene>
<dbReference type="GO" id="GO:0000213">
    <property type="term" value="F:tRNA-intron lyase activity"/>
    <property type="evidence" value="ECO:0007669"/>
    <property type="project" value="TreeGrafter"/>
</dbReference>
<feature type="region of interest" description="Disordered" evidence="3">
    <location>
        <begin position="122"/>
        <end position="142"/>
    </location>
</feature>
<dbReference type="InterPro" id="IPR036167">
    <property type="entry name" value="tRNA_intron_Endo_cat-like_sf"/>
</dbReference>
<dbReference type="PANTHER" id="PTHR28518">
    <property type="entry name" value="TRNA-SPLICING ENDONUCLEASE SUBUNIT SEN15"/>
    <property type="match status" value="1"/>
</dbReference>
<dbReference type="AlphaFoldDB" id="A0A427XMS4"/>
<evidence type="ECO:0000313" key="5">
    <source>
        <dbReference type="EMBL" id="RSH80017.1"/>
    </source>
</evidence>
<dbReference type="PANTHER" id="PTHR28518:SF1">
    <property type="entry name" value="TRNA-SPLICING ENDONUCLEASE SUBUNIT SEN15"/>
    <property type="match status" value="1"/>
</dbReference>
<evidence type="ECO:0000256" key="2">
    <source>
        <dbReference type="ARBA" id="ARBA00022694"/>
    </source>
</evidence>
<dbReference type="Pfam" id="PF09631">
    <property type="entry name" value="Sen15"/>
    <property type="match status" value="1"/>
</dbReference>
<dbReference type="GO" id="GO:0000214">
    <property type="term" value="C:tRNA-intron endonuclease complex"/>
    <property type="evidence" value="ECO:0007669"/>
    <property type="project" value="InterPro"/>
</dbReference>
<accession>A0A427XMS4</accession>
<dbReference type="GO" id="GO:0000379">
    <property type="term" value="P:tRNA-type intron splice site recognition and cleavage"/>
    <property type="evidence" value="ECO:0007669"/>
    <property type="project" value="InterPro"/>
</dbReference>
<dbReference type="SUPFAM" id="SSF53032">
    <property type="entry name" value="tRNA-intron endonuclease catalytic domain-like"/>
    <property type="match status" value="1"/>
</dbReference>
<name>A0A427XMS4_9TREE</name>
<dbReference type="STRING" id="105984.A0A427XMS4"/>
<dbReference type="EMBL" id="RSCE01000009">
    <property type="protein sequence ID" value="RSH80017.1"/>
    <property type="molecule type" value="Genomic_DNA"/>
</dbReference>
<feature type="domain" description="tRNA-splicing endonuclease subunit Sen15" evidence="4">
    <location>
        <begin position="153"/>
        <end position="183"/>
    </location>
</feature>
<dbReference type="OrthoDB" id="10002170at2759"/>
<evidence type="ECO:0000313" key="6">
    <source>
        <dbReference type="Proteomes" id="UP000279236"/>
    </source>
</evidence>
<evidence type="ECO:0000256" key="1">
    <source>
        <dbReference type="ARBA" id="ARBA00006091"/>
    </source>
</evidence>
<sequence>MTVQDPTTPLPTLLDHIVTAAPEQAGVLTATVRDLSLAVEWQQLRPLVLPGTQWAVIVGRKRAGDPLRAVLPLPFHTNSLTPPELKSIFSALETLTVQSLPEPLPPLAATPEQLREELARRTVDKETEGHGDEETASELAPLAEAKTIAEELVFDKDTLYVAIGATDSTVVYYKLSRGIKKPADIPDE</sequence>
<dbReference type="InterPro" id="IPR018593">
    <property type="entry name" value="tRNA-endonuc_su_Sen15"/>
</dbReference>
<dbReference type="Gene3D" id="3.40.1350.10">
    <property type="match status" value="1"/>
</dbReference>
<comment type="similarity">
    <text evidence="1">Belongs to the SEN15 family.</text>
</comment>
<dbReference type="InterPro" id="IPR011856">
    <property type="entry name" value="tRNA_endonuc-like_dom_sf"/>
</dbReference>
<evidence type="ECO:0000259" key="4">
    <source>
        <dbReference type="Pfam" id="PF09631"/>
    </source>
</evidence>
<dbReference type="RefSeq" id="XP_028475126.1">
    <property type="nucleotide sequence ID" value="XM_028624958.1"/>
</dbReference>
<dbReference type="GeneID" id="39594231"/>
<dbReference type="Proteomes" id="UP000279236">
    <property type="component" value="Unassembled WGS sequence"/>
</dbReference>
<comment type="caution">
    <text evidence="5">The sequence shown here is derived from an EMBL/GenBank/DDBJ whole genome shotgun (WGS) entry which is preliminary data.</text>
</comment>